<accession>A0ABN8E3R0</accession>
<evidence type="ECO:0008006" key="3">
    <source>
        <dbReference type="Google" id="ProtNLM"/>
    </source>
</evidence>
<proteinExistence type="predicted"/>
<reference evidence="1" key="1">
    <citation type="submission" date="2021-11" db="EMBL/GenBank/DDBJ databases">
        <authorList>
            <person name="Rodrigo-Torres L."/>
            <person name="Arahal R. D."/>
            <person name="Lucena T."/>
        </authorList>
    </citation>
    <scope>NUCLEOTIDE SEQUENCE</scope>
    <source>
        <strain evidence="1">CECT 7928</strain>
    </source>
</reference>
<evidence type="ECO:0000313" key="1">
    <source>
        <dbReference type="EMBL" id="CAH0538611.1"/>
    </source>
</evidence>
<protein>
    <recommendedName>
        <fullName evidence="3">DUF5621 domain-containing protein</fullName>
    </recommendedName>
</protein>
<organism evidence="1 2">
    <name type="scientific">Vibrio marisflavi CECT 7928</name>
    <dbReference type="NCBI Taxonomy" id="634439"/>
    <lineage>
        <taxon>Bacteria</taxon>
        <taxon>Pseudomonadati</taxon>
        <taxon>Pseudomonadota</taxon>
        <taxon>Gammaproteobacteria</taxon>
        <taxon>Vibrionales</taxon>
        <taxon>Vibrionaceae</taxon>
        <taxon>Vibrio</taxon>
    </lineage>
</organism>
<name>A0ABN8E3R0_9VIBR</name>
<gene>
    <name evidence="1" type="ORF">VMF7928_01542</name>
</gene>
<dbReference type="RefSeq" id="WP_237360891.1">
    <property type="nucleotide sequence ID" value="NZ_CAKLDM010000002.1"/>
</dbReference>
<sequence length="470" mass="53112">MNNHITFYFCGTGRVHTRSKYVGKKKLDTCSGYIFDQVNKIRLKSSINRSTLGPVITIDGCDIGKWNNFGLTAHGTGERAKEALKYIRAYVQSLPRGEILKINAIGHSRGCISALKLVEYIARERDNLSNKVSIVLDLKDAVPGDLNWSSNIGTSVAKRVSDMSSYTFVRKAYMTFTDQNGRTSVNSTGFQPIMPKFSEATTVEVDSIIGNHGAFAEKYKEYPGAYELINANTIELILEHAGVNDPEIFDTLKKTQLSAYKEMLAKKVRHRYSHVTDRVFHYGGKLSSTGYKKPASLNTKHRKLQKSCGVKIENEQVALELFAPEYYSYFESLSLLSDGESWASPICDVVDNMAGATFLKTLQAVFRDSSYYPKLGNPKDTLTPDIARNILAALTRENLYNPRYQVSTLQSYANNIERCLRKISIRSHGIINEAGGRDKVFFKEKKEDESFNKDVKKYQKNRARRYAMYQ</sequence>
<comment type="caution">
    <text evidence="1">The sequence shown here is derived from an EMBL/GenBank/DDBJ whole genome shotgun (WGS) entry which is preliminary data.</text>
</comment>
<dbReference type="Proteomes" id="UP000838748">
    <property type="component" value="Unassembled WGS sequence"/>
</dbReference>
<evidence type="ECO:0000313" key="2">
    <source>
        <dbReference type="Proteomes" id="UP000838748"/>
    </source>
</evidence>
<keyword evidence="2" id="KW-1185">Reference proteome</keyword>
<dbReference type="EMBL" id="CAKLDM010000002">
    <property type="protein sequence ID" value="CAH0538611.1"/>
    <property type="molecule type" value="Genomic_DNA"/>
</dbReference>